<organism evidence="1 2">
    <name type="scientific">Lysobacter panacisoli</name>
    <dbReference type="NCBI Taxonomy" id="1255263"/>
    <lineage>
        <taxon>Bacteria</taxon>
        <taxon>Pseudomonadati</taxon>
        <taxon>Pseudomonadota</taxon>
        <taxon>Gammaproteobacteria</taxon>
        <taxon>Lysobacterales</taxon>
        <taxon>Lysobacteraceae</taxon>
        <taxon>Lysobacter</taxon>
    </lineage>
</organism>
<dbReference type="NCBIfam" id="TIGR04509">
    <property type="entry name" value="mod_pep_NH_fam"/>
    <property type="match status" value="1"/>
</dbReference>
<sequence>MIGNSGGASGSGHSPFDSRVASDLLDKLATDDDFRDQFSSNPVGALAQIGYPAASGALSKNASMGFAAAQPGEDAFSCMRVNSLASKEEFAAAREELHAHLTSSGNHTVVFAFESNNITAALRRK</sequence>
<comment type="caution">
    <text evidence="1">The sequence shown here is derived from an EMBL/GenBank/DDBJ whole genome shotgun (WGS) entry which is preliminary data.</text>
</comment>
<dbReference type="RefSeq" id="WP_158983655.1">
    <property type="nucleotide sequence ID" value="NZ_BAABKY010000001.1"/>
</dbReference>
<evidence type="ECO:0000313" key="1">
    <source>
        <dbReference type="EMBL" id="GAA5066652.1"/>
    </source>
</evidence>
<dbReference type="InterPro" id="IPR030976">
    <property type="entry name" value="Mod_pep_NH_fam"/>
</dbReference>
<gene>
    <name evidence="1" type="ORF">GCM10025759_00260</name>
</gene>
<reference evidence="2" key="1">
    <citation type="journal article" date="2019" name="Int. J. Syst. Evol. Microbiol.">
        <title>The Global Catalogue of Microorganisms (GCM) 10K type strain sequencing project: providing services to taxonomists for standard genome sequencing and annotation.</title>
        <authorList>
            <consortium name="The Broad Institute Genomics Platform"/>
            <consortium name="The Broad Institute Genome Sequencing Center for Infectious Disease"/>
            <person name="Wu L."/>
            <person name="Ma J."/>
        </authorList>
    </citation>
    <scope>NUCLEOTIDE SEQUENCE [LARGE SCALE GENOMIC DNA]</scope>
    <source>
        <strain evidence="2">JCM 19212</strain>
    </source>
</reference>
<name>A0ABP9KVL9_9GAMM</name>
<accession>A0ABP9KVL9</accession>
<dbReference type="Proteomes" id="UP001501083">
    <property type="component" value="Unassembled WGS sequence"/>
</dbReference>
<evidence type="ECO:0000313" key="2">
    <source>
        <dbReference type="Proteomes" id="UP001501083"/>
    </source>
</evidence>
<protein>
    <submittedName>
        <fullName evidence="1">NHLP-related RiPP peptide</fullName>
    </submittedName>
</protein>
<dbReference type="EMBL" id="BAABKY010000001">
    <property type="protein sequence ID" value="GAA5066652.1"/>
    <property type="molecule type" value="Genomic_DNA"/>
</dbReference>
<keyword evidence="2" id="KW-1185">Reference proteome</keyword>
<proteinExistence type="predicted"/>